<evidence type="ECO:0000256" key="1">
    <source>
        <dbReference type="SAM" id="MobiDB-lite"/>
    </source>
</evidence>
<keyword evidence="3" id="KW-1185">Reference proteome</keyword>
<comment type="caution">
    <text evidence="2">The sequence shown here is derived from an EMBL/GenBank/DDBJ whole genome shotgun (WGS) entry which is preliminary data.</text>
</comment>
<proteinExistence type="predicted"/>
<dbReference type="AlphaFoldDB" id="A0A397TTN3"/>
<accession>A0A397TTN3</accession>
<evidence type="ECO:0000313" key="3">
    <source>
        <dbReference type="Proteomes" id="UP000266673"/>
    </source>
</evidence>
<gene>
    <name evidence="2" type="ORF">C2G38_2232948</name>
</gene>
<evidence type="ECO:0000313" key="2">
    <source>
        <dbReference type="EMBL" id="RIB00791.1"/>
    </source>
</evidence>
<name>A0A397TTN3_9GLOM</name>
<feature type="compositionally biased region" description="Low complexity" evidence="1">
    <location>
        <begin position="55"/>
        <end position="71"/>
    </location>
</feature>
<sequence length="210" mass="23958">MELERNAFVTTLSKFTFLRMRPKNLISTGVDQTVVLDLFNARKRTRPHPVDNGARRSSSTSKRSFSSRPTSQNSPGVKVITNDDPSFKFRYPLLFGFHDVIMNGEDLEVRARVLGCNMSSSSLPIFGVLRSRSDVSKFSNHEDMSVWLSTAMIQALRHRFIDATKQFSEQSNGFVSEVDLNTRSMIEEHYSEPEHTTTMAPDEQRAKEFK</sequence>
<dbReference type="STRING" id="44941.A0A397TTN3"/>
<feature type="region of interest" description="Disordered" evidence="1">
    <location>
        <begin position="191"/>
        <end position="210"/>
    </location>
</feature>
<reference evidence="2 3" key="1">
    <citation type="submission" date="2018-06" db="EMBL/GenBank/DDBJ databases">
        <title>Comparative genomics reveals the genomic features of Rhizophagus irregularis, R. cerebriforme, R. diaphanum and Gigaspora rosea, and their symbiotic lifestyle signature.</title>
        <authorList>
            <person name="Morin E."/>
            <person name="San Clemente H."/>
            <person name="Chen E.C.H."/>
            <person name="De La Providencia I."/>
            <person name="Hainaut M."/>
            <person name="Kuo A."/>
            <person name="Kohler A."/>
            <person name="Murat C."/>
            <person name="Tang N."/>
            <person name="Roy S."/>
            <person name="Loubradou J."/>
            <person name="Henrissat B."/>
            <person name="Grigoriev I.V."/>
            <person name="Corradi N."/>
            <person name="Roux C."/>
            <person name="Martin F.M."/>
        </authorList>
    </citation>
    <scope>NUCLEOTIDE SEQUENCE [LARGE SCALE GENOMIC DNA]</scope>
    <source>
        <strain evidence="2 3">DAOM 194757</strain>
    </source>
</reference>
<feature type="region of interest" description="Disordered" evidence="1">
    <location>
        <begin position="45"/>
        <end position="79"/>
    </location>
</feature>
<dbReference type="EMBL" id="QKWP01003620">
    <property type="protein sequence ID" value="RIB00791.1"/>
    <property type="molecule type" value="Genomic_DNA"/>
</dbReference>
<dbReference type="OrthoDB" id="18431at2759"/>
<protein>
    <submittedName>
        <fullName evidence="2">Uncharacterized protein</fullName>
    </submittedName>
</protein>
<dbReference type="Proteomes" id="UP000266673">
    <property type="component" value="Unassembled WGS sequence"/>
</dbReference>
<organism evidence="2 3">
    <name type="scientific">Gigaspora rosea</name>
    <dbReference type="NCBI Taxonomy" id="44941"/>
    <lineage>
        <taxon>Eukaryota</taxon>
        <taxon>Fungi</taxon>
        <taxon>Fungi incertae sedis</taxon>
        <taxon>Mucoromycota</taxon>
        <taxon>Glomeromycotina</taxon>
        <taxon>Glomeromycetes</taxon>
        <taxon>Diversisporales</taxon>
        <taxon>Gigasporaceae</taxon>
        <taxon>Gigaspora</taxon>
    </lineage>
</organism>